<dbReference type="Pfam" id="PF00534">
    <property type="entry name" value="Glycos_transf_1"/>
    <property type="match status" value="1"/>
</dbReference>
<evidence type="ECO:0000259" key="1">
    <source>
        <dbReference type="Pfam" id="PF00534"/>
    </source>
</evidence>
<dbReference type="EMBL" id="LCNT01000002">
    <property type="protein sequence ID" value="KKU61712.1"/>
    <property type="molecule type" value="Genomic_DNA"/>
</dbReference>
<dbReference type="Proteomes" id="UP000033860">
    <property type="component" value="Unassembled WGS sequence"/>
</dbReference>
<reference evidence="2 3" key="1">
    <citation type="journal article" date="2015" name="Nature">
        <title>rRNA introns, odd ribosomes, and small enigmatic genomes across a large radiation of phyla.</title>
        <authorList>
            <person name="Brown C.T."/>
            <person name="Hug L.A."/>
            <person name="Thomas B.C."/>
            <person name="Sharon I."/>
            <person name="Castelle C.J."/>
            <person name="Singh A."/>
            <person name="Wilkins M.J."/>
            <person name="Williams K.H."/>
            <person name="Banfield J.F."/>
        </authorList>
    </citation>
    <scope>NUCLEOTIDE SEQUENCE [LARGE SCALE GENOMIC DNA]</scope>
</reference>
<protein>
    <submittedName>
        <fullName evidence="2">Group 1 glycosyl transferase</fullName>
    </submittedName>
</protein>
<proteinExistence type="predicted"/>
<dbReference type="Gene3D" id="3.40.50.2000">
    <property type="entry name" value="Glycogen Phosphorylase B"/>
    <property type="match status" value="1"/>
</dbReference>
<evidence type="ECO:0000313" key="3">
    <source>
        <dbReference type="Proteomes" id="UP000033860"/>
    </source>
</evidence>
<evidence type="ECO:0000313" key="2">
    <source>
        <dbReference type="EMBL" id="KKU61712.1"/>
    </source>
</evidence>
<dbReference type="AlphaFoldDB" id="A0A0G1RX48"/>
<accession>A0A0G1RX48</accession>
<feature type="domain" description="Glycosyl transferase family 1" evidence="1">
    <location>
        <begin position="207"/>
        <end position="319"/>
    </location>
</feature>
<dbReference type="SUPFAM" id="SSF53756">
    <property type="entry name" value="UDP-Glycosyltransferase/glycogen phosphorylase"/>
    <property type="match status" value="1"/>
</dbReference>
<comment type="caution">
    <text evidence="2">The sequence shown here is derived from an EMBL/GenBank/DDBJ whole genome shotgun (WGS) entry which is preliminary data.</text>
</comment>
<organism evidence="2 3">
    <name type="scientific">Candidatus Beckwithbacteria bacterium GW2011_GWB1_47_15</name>
    <dbReference type="NCBI Taxonomy" id="1618371"/>
    <lineage>
        <taxon>Bacteria</taxon>
        <taxon>Candidatus Beckwithiibacteriota</taxon>
    </lineage>
</organism>
<dbReference type="InterPro" id="IPR001296">
    <property type="entry name" value="Glyco_trans_1"/>
</dbReference>
<name>A0A0G1RX48_9BACT</name>
<sequence length="395" mass="46263">MKVCFISHYAYRLFNENSQITFGGNEVLYFLIAKKLAQDRRFGVSFLLETDRSKTETISKIKLFKTSRQQGLIKGNNKTLDFLTKLFARIAERFNTLWNLPHQDFFRLGERLKTINADVYIQGSATYEIGLVVFWSKLFRKKCIFLIGHDDDVNQTYVKNHRWGKIYEWGLKHADLIWCTSVRHQQLLWKNYRLRATYIPYWFPVPKKILPQNKRRQILWIARLDPWKNPEAFLKLAKSLPGQKFIMIASTSEGHQDYFKKISNQAKKIPRLSLKTNVPFSRISKYYQQAKLFIDTSDYGSLHTSHLMAAVAGTPAITLFRDPNDSFKEYGWGLNAKGSFKKFRQQVELALNQPGLWQELSQKAIIFSKKVHNLDKLVHQFKTMLLNLSTTSDKS</sequence>
<dbReference type="GO" id="GO:0016757">
    <property type="term" value="F:glycosyltransferase activity"/>
    <property type="evidence" value="ECO:0007669"/>
    <property type="project" value="InterPro"/>
</dbReference>
<keyword evidence="2" id="KW-0808">Transferase</keyword>
<gene>
    <name evidence="2" type="ORF">UX85_C0002G0092</name>
</gene>